<dbReference type="AlphaFoldDB" id="A0AA38KHK7"/>
<organism evidence="2 3">
    <name type="scientific">Taxus chinensis</name>
    <name type="common">Chinese yew</name>
    <name type="synonym">Taxus wallichiana var. chinensis</name>
    <dbReference type="NCBI Taxonomy" id="29808"/>
    <lineage>
        <taxon>Eukaryota</taxon>
        <taxon>Viridiplantae</taxon>
        <taxon>Streptophyta</taxon>
        <taxon>Embryophyta</taxon>
        <taxon>Tracheophyta</taxon>
        <taxon>Spermatophyta</taxon>
        <taxon>Pinopsida</taxon>
        <taxon>Pinidae</taxon>
        <taxon>Conifers II</taxon>
        <taxon>Cupressales</taxon>
        <taxon>Taxaceae</taxon>
        <taxon>Taxus</taxon>
    </lineage>
</organism>
<evidence type="ECO:0000313" key="3">
    <source>
        <dbReference type="Proteomes" id="UP000824469"/>
    </source>
</evidence>
<evidence type="ECO:0000313" key="2">
    <source>
        <dbReference type="EMBL" id="KAH9306843.1"/>
    </source>
</evidence>
<protein>
    <submittedName>
        <fullName evidence="2">Uncharacterized protein</fullName>
    </submittedName>
</protein>
<name>A0AA38KHK7_TAXCH</name>
<keyword evidence="3" id="KW-1185">Reference proteome</keyword>
<accession>A0AA38KHK7</accession>
<proteinExistence type="predicted"/>
<sequence length="80" mass="8672">MGLNPVIGGEVDVHSPTTMEGVVEKAIRQEQKLKAISAHKEEVRKKTANSSSTSLAPRKGPWKKFGNKSKFPGDNNKKAA</sequence>
<dbReference type="EMBL" id="JAHRHJ020000008">
    <property type="protein sequence ID" value="KAH9306843.1"/>
    <property type="molecule type" value="Genomic_DNA"/>
</dbReference>
<dbReference type="Proteomes" id="UP000824469">
    <property type="component" value="Unassembled WGS sequence"/>
</dbReference>
<evidence type="ECO:0000256" key="1">
    <source>
        <dbReference type="SAM" id="MobiDB-lite"/>
    </source>
</evidence>
<feature type="region of interest" description="Disordered" evidence="1">
    <location>
        <begin position="38"/>
        <end position="80"/>
    </location>
</feature>
<feature type="non-terminal residue" evidence="2">
    <location>
        <position position="80"/>
    </location>
</feature>
<gene>
    <name evidence="2" type="ORF">KI387_011247</name>
</gene>
<reference evidence="2 3" key="1">
    <citation type="journal article" date="2021" name="Nat. Plants">
        <title>The Taxus genome provides insights into paclitaxel biosynthesis.</title>
        <authorList>
            <person name="Xiong X."/>
            <person name="Gou J."/>
            <person name="Liao Q."/>
            <person name="Li Y."/>
            <person name="Zhou Q."/>
            <person name="Bi G."/>
            <person name="Li C."/>
            <person name="Du R."/>
            <person name="Wang X."/>
            <person name="Sun T."/>
            <person name="Guo L."/>
            <person name="Liang H."/>
            <person name="Lu P."/>
            <person name="Wu Y."/>
            <person name="Zhang Z."/>
            <person name="Ro D.K."/>
            <person name="Shang Y."/>
            <person name="Huang S."/>
            <person name="Yan J."/>
        </authorList>
    </citation>
    <scope>NUCLEOTIDE SEQUENCE [LARGE SCALE GENOMIC DNA]</scope>
    <source>
        <strain evidence="2">Ta-2019</strain>
    </source>
</reference>
<comment type="caution">
    <text evidence="2">The sequence shown here is derived from an EMBL/GenBank/DDBJ whole genome shotgun (WGS) entry which is preliminary data.</text>
</comment>